<dbReference type="AlphaFoldDB" id="A0A090AIP1"/>
<sequence length="376" mass="40118">MKKTSLLLAASMLLYGASSPSVFADTDITTDMSDEAVLKVLEEYGVLAAADTVSVATEEEEGDSQSDGDVTAAAIPPNVFVDDSNIIHMSEFCGFQPNGYQMANFPVTVNGGATVNFVRFSAAMIAAYPVLATAGIAKGMGWLLFEKGDTWDAKWWLITKIAITSIKIDPLSRTGPGAHKYAFDIIHRPTHSDEPVGGSQKGWAITQEPPSLPVGFKATYSRPVVVGNHTTTYPPPSDINGNPPGPHDMYGTLTINFTAAPAVGLIKLPPFFTFRADTDCLPIREGQVISYNQETSTLVMKILAENDGLAAIMQRCDEDVSTVAGPFELTGENGNTISTSLKLKSGCCYSLMDLDSLETVKLLGVNTSADNEVCAQ</sequence>
<evidence type="ECO:0000313" key="2">
    <source>
        <dbReference type="EMBL" id="BAP57254.1"/>
    </source>
</evidence>
<feature type="signal peptide" evidence="1">
    <location>
        <begin position="1"/>
        <end position="24"/>
    </location>
</feature>
<keyword evidence="3" id="KW-1185">Reference proteome</keyword>
<organism evidence="2 3">
    <name type="scientific">Thioploca ingrica</name>
    <dbReference type="NCBI Taxonomy" id="40754"/>
    <lineage>
        <taxon>Bacteria</taxon>
        <taxon>Pseudomonadati</taxon>
        <taxon>Pseudomonadota</taxon>
        <taxon>Gammaproteobacteria</taxon>
        <taxon>Thiotrichales</taxon>
        <taxon>Thiotrichaceae</taxon>
        <taxon>Thioploca</taxon>
    </lineage>
</organism>
<dbReference type="Proteomes" id="UP000031623">
    <property type="component" value="Chromosome"/>
</dbReference>
<keyword evidence="1" id="KW-0732">Signal</keyword>
<evidence type="ECO:0000256" key="1">
    <source>
        <dbReference type="SAM" id="SignalP"/>
    </source>
</evidence>
<reference evidence="2 3" key="1">
    <citation type="journal article" date="2014" name="ISME J.">
        <title>Ecophysiology of Thioploca ingrica as revealed by the complete genome sequence supplemented with proteomic evidence.</title>
        <authorList>
            <person name="Kojima H."/>
            <person name="Ogura Y."/>
            <person name="Yamamoto N."/>
            <person name="Togashi T."/>
            <person name="Mori H."/>
            <person name="Watanabe T."/>
            <person name="Nemoto F."/>
            <person name="Kurokawa K."/>
            <person name="Hayashi T."/>
            <person name="Fukui M."/>
        </authorList>
    </citation>
    <scope>NUCLEOTIDE SEQUENCE [LARGE SCALE GENOMIC DNA]</scope>
</reference>
<gene>
    <name evidence="2" type="ORF">THII_2957</name>
</gene>
<evidence type="ECO:0000313" key="3">
    <source>
        <dbReference type="Proteomes" id="UP000031623"/>
    </source>
</evidence>
<feature type="chain" id="PRO_5001852731" description="Secreted protein" evidence="1">
    <location>
        <begin position="25"/>
        <end position="376"/>
    </location>
</feature>
<dbReference type="EMBL" id="AP014633">
    <property type="protein sequence ID" value="BAP57254.1"/>
    <property type="molecule type" value="Genomic_DNA"/>
</dbReference>
<dbReference type="HOGENOM" id="CLU_686832_0_0_6"/>
<dbReference type="KEGG" id="tig:THII_2957"/>
<evidence type="ECO:0008006" key="4">
    <source>
        <dbReference type="Google" id="ProtNLM"/>
    </source>
</evidence>
<protein>
    <recommendedName>
        <fullName evidence="4">Secreted protein</fullName>
    </recommendedName>
</protein>
<proteinExistence type="predicted"/>
<name>A0A090AIP1_9GAMM</name>
<accession>A0A090AIP1</accession>
<dbReference type="OrthoDB" id="464829at2"/>